<dbReference type="EMBL" id="LR812090">
    <property type="protein sequence ID" value="CAB9494577.1"/>
    <property type="molecule type" value="Genomic_DNA"/>
</dbReference>
<dbReference type="InterPro" id="IPR025388">
    <property type="entry name" value="Alginate_export_dom"/>
</dbReference>
<reference evidence="3 4" key="1">
    <citation type="submission" date="2020-06" db="EMBL/GenBank/DDBJ databases">
        <authorList>
            <person name="Duchaud E."/>
        </authorList>
    </citation>
    <scope>NUCLEOTIDE SEQUENCE [LARGE SCALE GENOMIC DNA]</scope>
    <source>
        <strain evidence="3">Alteromonas fortis</strain>
    </source>
</reference>
<evidence type="ECO:0000313" key="3">
    <source>
        <dbReference type="EMBL" id="CAB9494577.1"/>
    </source>
</evidence>
<name>A0A6T9Y0E0_ALTMA</name>
<evidence type="ECO:0000256" key="1">
    <source>
        <dbReference type="SAM" id="SignalP"/>
    </source>
</evidence>
<accession>A0A6T9Y0E0</accession>
<gene>
    <name evidence="3" type="ORF">ALFOR1_31575</name>
</gene>
<feature type="chain" id="PRO_5029785773" evidence="1">
    <location>
        <begin position="20"/>
        <end position="427"/>
    </location>
</feature>
<protein>
    <submittedName>
        <fullName evidence="3">Alginate export</fullName>
    </submittedName>
</protein>
<dbReference type="AlphaFoldDB" id="A0A6T9Y0E0"/>
<dbReference type="Proteomes" id="UP000509458">
    <property type="component" value="Chromosome"/>
</dbReference>
<dbReference type="Pfam" id="PF13372">
    <property type="entry name" value="Alginate_exp"/>
    <property type="match status" value="1"/>
</dbReference>
<dbReference type="InterPro" id="IPR053728">
    <property type="entry name" value="Alginate_Permeability_Chnl"/>
</dbReference>
<feature type="signal peptide" evidence="1">
    <location>
        <begin position="1"/>
        <end position="19"/>
    </location>
</feature>
<evidence type="ECO:0000259" key="2">
    <source>
        <dbReference type="Pfam" id="PF13372"/>
    </source>
</evidence>
<feature type="domain" description="Alginate export" evidence="2">
    <location>
        <begin position="32"/>
        <end position="410"/>
    </location>
</feature>
<organism evidence="3 4">
    <name type="scientific">Alteromonas macleodii</name>
    <name type="common">Pseudoalteromonas macleodii</name>
    <dbReference type="NCBI Taxonomy" id="28108"/>
    <lineage>
        <taxon>Bacteria</taxon>
        <taxon>Pseudomonadati</taxon>
        <taxon>Pseudomonadota</taxon>
        <taxon>Gammaproteobacteria</taxon>
        <taxon>Alteromonadales</taxon>
        <taxon>Alteromonadaceae</taxon>
        <taxon>Alteromonas/Salinimonas group</taxon>
        <taxon>Alteromonas</taxon>
    </lineage>
</organism>
<proteinExistence type="predicted"/>
<dbReference type="RefSeq" id="WP_179983915.1">
    <property type="nucleotide sequence ID" value="NZ_LR812090.1"/>
</dbReference>
<dbReference type="Gene3D" id="2.40.160.100">
    <property type="match status" value="1"/>
</dbReference>
<keyword evidence="1" id="KW-0732">Signal</keyword>
<evidence type="ECO:0000313" key="4">
    <source>
        <dbReference type="Proteomes" id="UP000509458"/>
    </source>
</evidence>
<sequence>MSKLSASVSILLFATTCMGSTLKAQSLDTSYSGSVRVRYETLNNPIFPTNENIRTKTNERLSTRVRLKGEANYGNWNAVAEIEDSRAYLDENDPTLKSSQVNTLEPVQLYISYKGISEYLSSVTIGRVTLDHGSRRLIGRTRFRNATNSFEGALIDANWSGWHVRGFYLLPLSRFPIDSPSVDSNKRAFDKSFSNRKFFGVYAESEDNTWKVHSYWLKESDSKDLATKNRDLFTLSVDYSKTFSENWKYNIEAIGQTGQARQSTSTSDIDDKDVSAWMVHSHIGKQISANIFIRAEIDAASGDDDSTDNTIKAFDSLYGLRRFDFGPTDVYQTFPRSNILAPGLRAVTKFNSVNTIMLGYKGLWLEEVAEGQEDFLGHQIELRWRYQASAPLRFELGGAYLAKGEALETGAYPDNSMYAYTGVMYSF</sequence>